<feature type="signal peptide" evidence="1">
    <location>
        <begin position="1"/>
        <end position="17"/>
    </location>
</feature>
<evidence type="ECO:0000313" key="2">
    <source>
        <dbReference type="EMBL" id="KAH8026750.1"/>
    </source>
</evidence>
<evidence type="ECO:0000256" key="1">
    <source>
        <dbReference type="SAM" id="SignalP"/>
    </source>
</evidence>
<dbReference type="Proteomes" id="UP000821866">
    <property type="component" value="Unassembled WGS sequence"/>
</dbReference>
<dbReference type="InterPro" id="IPR036397">
    <property type="entry name" value="RNaseH_sf"/>
</dbReference>
<sequence length="184" mass="20233">MCVLPIIPMLAEVLCIAAPIDTSARVPSSVYWETLCPLHYQRASLHAEPSWKAPSWTVVALLPGFKSKRRTSGPALRHFTLEHLENCYRARHIYTDGSVTSTSSAIGVWIPSANVTISATLSHYTSSTATEQAALRAAINYIVDQTAEFSVIFTDSRAALQSLRSPCTQDQLAMEHQTPMQESL</sequence>
<proteinExistence type="predicted"/>
<keyword evidence="3" id="KW-1185">Reference proteome</keyword>
<reference evidence="2" key="1">
    <citation type="journal article" date="2020" name="Cell">
        <title>Large-Scale Comparative Analyses of Tick Genomes Elucidate Their Genetic Diversity and Vector Capacities.</title>
        <authorList>
            <consortium name="Tick Genome and Microbiome Consortium (TIGMIC)"/>
            <person name="Jia N."/>
            <person name="Wang J."/>
            <person name="Shi W."/>
            <person name="Du L."/>
            <person name="Sun Y."/>
            <person name="Zhan W."/>
            <person name="Jiang J.F."/>
            <person name="Wang Q."/>
            <person name="Zhang B."/>
            <person name="Ji P."/>
            <person name="Bell-Sakyi L."/>
            <person name="Cui X.M."/>
            <person name="Yuan T.T."/>
            <person name="Jiang B.G."/>
            <person name="Yang W.F."/>
            <person name="Lam T.T."/>
            <person name="Chang Q.C."/>
            <person name="Ding S.J."/>
            <person name="Wang X.J."/>
            <person name="Zhu J.G."/>
            <person name="Ruan X.D."/>
            <person name="Zhao L."/>
            <person name="Wei J.T."/>
            <person name="Ye R.Z."/>
            <person name="Que T.C."/>
            <person name="Du C.H."/>
            <person name="Zhou Y.H."/>
            <person name="Cheng J.X."/>
            <person name="Dai P.F."/>
            <person name="Guo W.B."/>
            <person name="Han X.H."/>
            <person name="Huang E.J."/>
            <person name="Li L.F."/>
            <person name="Wei W."/>
            <person name="Gao Y.C."/>
            <person name="Liu J.Z."/>
            <person name="Shao H.Z."/>
            <person name="Wang X."/>
            <person name="Wang C.C."/>
            <person name="Yang T.C."/>
            <person name="Huo Q.B."/>
            <person name="Li W."/>
            <person name="Chen H.Y."/>
            <person name="Chen S.E."/>
            <person name="Zhou L.G."/>
            <person name="Ni X.B."/>
            <person name="Tian J.H."/>
            <person name="Sheng Y."/>
            <person name="Liu T."/>
            <person name="Pan Y.S."/>
            <person name="Xia L.Y."/>
            <person name="Li J."/>
            <person name="Zhao F."/>
            <person name="Cao W.C."/>
        </authorList>
    </citation>
    <scope>NUCLEOTIDE SEQUENCE</scope>
    <source>
        <strain evidence="2">Rmic-2018</strain>
    </source>
</reference>
<keyword evidence="1" id="KW-0732">Signal</keyword>
<dbReference type="VEuPathDB" id="VectorBase:LOC119165259"/>
<comment type="caution">
    <text evidence="2">The sequence shown here is derived from an EMBL/GenBank/DDBJ whole genome shotgun (WGS) entry which is preliminary data.</text>
</comment>
<dbReference type="EMBL" id="JABSTU010000007">
    <property type="protein sequence ID" value="KAH8026750.1"/>
    <property type="molecule type" value="Genomic_DNA"/>
</dbReference>
<dbReference type="GO" id="GO:0003676">
    <property type="term" value="F:nucleic acid binding"/>
    <property type="evidence" value="ECO:0007669"/>
    <property type="project" value="InterPro"/>
</dbReference>
<accession>A0A9J6DXH3</accession>
<dbReference type="AlphaFoldDB" id="A0A9J6DXH3"/>
<reference evidence="2" key="2">
    <citation type="submission" date="2021-09" db="EMBL/GenBank/DDBJ databases">
        <authorList>
            <person name="Jia N."/>
            <person name="Wang J."/>
            <person name="Shi W."/>
            <person name="Du L."/>
            <person name="Sun Y."/>
            <person name="Zhan W."/>
            <person name="Jiang J."/>
            <person name="Wang Q."/>
            <person name="Zhang B."/>
            <person name="Ji P."/>
            <person name="Sakyi L.B."/>
            <person name="Cui X."/>
            <person name="Yuan T."/>
            <person name="Jiang B."/>
            <person name="Yang W."/>
            <person name="Lam T.T.-Y."/>
            <person name="Chang Q."/>
            <person name="Ding S."/>
            <person name="Wang X."/>
            <person name="Zhu J."/>
            <person name="Ruan X."/>
            <person name="Zhao L."/>
            <person name="Wei J."/>
            <person name="Que T."/>
            <person name="Du C."/>
            <person name="Cheng J."/>
            <person name="Dai P."/>
            <person name="Han X."/>
            <person name="Huang E."/>
            <person name="Gao Y."/>
            <person name="Liu J."/>
            <person name="Shao H."/>
            <person name="Ye R."/>
            <person name="Li L."/>
            <person name="Wei W."/>
            <person name="Wang X."/>
            <person name="Wang C."/>
            <person name="Huo Q."/>
            <person name="Li W."/>
            <person name="Guo W."/>
            <person name="Chen H."/>
            <person name="Chen S."/>
            <person name="Zhou L."/>
            <person name="Zhou L."/>
            <person name="Ni X."/>
            <person name="Tian J."/>
            <person name="Zhou Y."/>
            <person name="Sheng Y."/>
            <person name="Liu T."/>
            <person name="Pan Y."/>
            <person name="Xia L."/>
            <person name="Li J."/>
            <person name="Zhao F."/>
            <person name="Cao W."/>
        </authorList>
    </citation>
    <scope>NUCLEOTIDE SEQUENCE</scope>
    <source>
        <strain evidence="2">Rmic-2018</strain>
        <tissue evidence="2">Larvae</tissue>
    </source>
</reference>
<dbReference type="InterPro" id="IPR012337">
    <property type="entry name" value="RNaseH-like_sf"/>
</dbReference>
<gene>
    <name evidence="2" type="ORF">HPB51_024249</name>
</gene>
<dbReference type="Gene3D" id="3.30.420.10">
    <property type="entry name" value="Ribonuclease H-like superfamily/Ribonuclease H"/>
    <property type="match status" value="1"/>
</dbReference>
<dbReference type="SUPFAM" id="SSF53098">
    <property type="entry name" value="Ribonuclease H-like"/>
    <property type="match status" value="1"/>
</dbReference>
<feature type="chain" id="PRO_5039936072" description="Tick transposon" evidence="1">
    <location>
        <begin position="18"/>
        <end position="184"/>
    </location>
</feature>
<protein>
    <recommendedName>
        <fullName evidence="4">Tick transposon</fullName>
    </recommendedName>
</protein>
<evidence type="ECO:0008006" key="4">
    <source>
        <dbReference type="Google" id="ProtNLM"/>
    </source>
</evidence>
<organism evidence="2 3">
    <name type="scientific">Rhipicephalus microplus</name>
    <name type="common">Cattle tick</name>
    <name type="synonym">Boophilus microplus</name>
    <dbReference type="NCBI Taxonomy" id="6941"/>
    <lineage>
        <taxon>Eukaryota</taxon>
        <taxon>Metazoa</taxon>
        <taxon>Ecdysozoa</taxon>
        <taxon>Arthropoda</taxon>
        <taxon>Chelicerata</taxon>
        <taxon>Arachnida</taxon>
        <taxon>Acari</taxon>
        <taxon>Parasitiformes</taxon>
        <taxon>Ixodida</taxon>
        <taxon>Ixodoidea</taxon>
        <taxon>Ixodidae</taxon>
        <taxon>Rhipicephalinae</taxon>
        <taxon>Rhipicephalus</taxon>
        <taxon>Boophilus</taxon>
    </lineage>
</organism>
<evidence type="ECO:0000313" key="3">
    <source>
        <dbReference type="Proteomes" id="UP000821866"/>
    </source>
</evidence>
<name>A0A9J6DXH3_RHIMP</name>